<evidence type="ECO:0000313" key="5">
    <source>
        <dbReference type="Proteomes" id="UP000186819"/>
    </source>
</evidence>
<keyword evidence="2 4" id="KW-0808">Transferase</keyword>
<dbReference type="AlphaFoldDB" id="A0A1N6YK90"/>
<dbReference type="InterPro" id="IPR016181">
    <property type="entry name" value="Acyl_CoA_acyltransferase"/>
</dbReference>
<evidence type="ECO:0000256" key="2">
    <source>
        <dbReference type="ARBA" id="ARBA00022679"/>
    </source>
</evidence>
<dbReference type="OrthoDB" id="21121at2"/>
<evidence type="ECO:0000313" key="4">
    <source>
        <dbReference type="EMBL" id="SIR15020.1"/>
    </source>
</evidence>
<dbReference type="GO" id="GO:0008791">
    <property type="term" value="F:arginine N-succinyltransferase activity"/>
    <property type="evidence" value="ECO:0007669"/>
    <property type="project" value="InterPro"/>
</dbReference>
<gene>
    <name evidence="4" type="ORF">SAMN05421829_110119</name>
</gene>
<evidence type="ECO:0000256" key="3">
    <source>
        <dbReference type="ARBA" id="ARBA00023315"/>
    </source>
</evidence>
<accession>A0A1N6YK90</accession>
<dbReference type="GO" id="GO:0006527">
    <property type="term" value="P:L-arginine catabolic process"/>
    <property type="evidence" value="ECO:0007669"/>
    <property type="project" value="InterPro"/>
</dbReference>
<organism evidence="4 5">
    <name type="scientific">Aromatoleum tolulyticum</name>
    <dbReference type="NCBI Taxonomy" id="34027"/>
    <lineage>
        <taxon>Bacteria</taxon>
        <taxon>Pseudomonadati</taxon>
        <taxon>Pseudomonadota</taxon>
        <taxon>Betaproteobacteria</taxon>
        <taxon>Rhodocyclales</taxon>
        <taxon>Rhodocyclaceae</taxon>
        <taxon>Aromatoleum</taxon>
    </lineage>
</organism>
<protein>
    <submittedName>
        <fullName evidence="4">Arginine succinyltransferase</fullName>
    </submittedName>
</protein>
<dbReference type="InterPro" id="IPR007041">
    <property type="entry name" value="Arg_succinylTrfase_AstA/AruG"/>
</dbReference>
<dbReference type="STRING" id="34027.SAMN05421829_110119"/>
<reference evidence="5" key="1">
    <citation type="submission" date="2017-01" db="EMBL/GenBank/DDBJ databases">
        <authorList>
            <person name="Varghese N."/>
            <person name="Submissions S."/>
        </authorList>
    </citation>
    <scope>NUCLEOTIDE SEQUENCE [LARGE SCALE GENOMIC DNA]</scope>
    <source>
        <strain evidence="5">ATCC 51758</strain>
    </source>
</reference>
<dbReference type="EMBL" id="FTMD01000010">
    <property type="protein sequence ID" value="SIR15020.1"/>
    <property type="molecule type" value="Genomic_DNA"/>
</dbReference>
<dbReference type="Pfam" id="PF04958">
    <property type="entry name" value="AstA"/>
    <property type="match status" value="1"/>
</dbReference>
<dbReference type="Proteomes" id="UP000186819">
    <property type="component" value="Unassembled WGS sequence"/>
</dbReference>
<sequence length="337" mass="36183">MLTIRPAQHSDLDALAETAARAGAPDVSLPNDPRLLGRLIAQSEDAFAADIDFPGEEQYLLVATDDGALVGAMLVVAAAGYPGADYSFRNETIIHASPELGVNHRMYALTLSHDLSGFTLLRPPLVAGDGRRVRVERALVQAALAFIATQPARFAEDLIAPLPGMVDDDGESPFWSAVGSRFFGVSYREAERLALGKDRSFMAELMPHHPIYVPLLPVGAQNVLGQTRAGYMPTYGLLIDEGFEAERYVDVFDGGPTFCVKRGLARSIRVAQKLPLAVDGSIGRSEPECLLANGEASRFRAVLAPALRRPDGRLATTADAASRLELIDDDEVCCVPA</sequence>
<keyword evidence="3" id="KW-0012">Acyltransferase</keyword>
<name>A0A1N6YK90_9RHOO</name>
<proteinExistence type="predicted"/>
<keyword evidence="1" id="KW-0056">Arginine metabolism</keyword>
<dbReference type="RefSeq" id="WP_076603059.1">
    <property type="nucleotide sequence ID" value="NZ_FTMD01000010.1"/>
</dbReference>
<dbReference type="Gene3D" id="3.40.630.30">
    <property type="match status" value="1"/>
</dbReference>
<dbReference type="PANTHER" id="PTHR30420">
    <property type="entry name" value="N-SUCCINYLARGININE DIHYDROLASE"/>
    <property type="match status" value="1"/>
</dbReference>
<dbReference type="SUPFAM" id="SSF55729">
    <property type="entry name" value="Acyl-CoA N-acyltransferases (Nat)"/>
    <property type="match status" value="1"/>
</dbReference>
<evidence type="ECO:0000256" key="1">
    <source>
        <dbReference type="ARBA" id="ARBA00022503"/>
    </source>
</evidence>
<keyword evidence="5" id="KW-1185">Reference proteome</keyword>
<dbReference type="PANTHER" id="PTHR30420:SF1">
    <property type="entry name" value="ARGININE N-SUCCINYLTRANSFERASE"/>
    <property type="match status" value="1"/>
</dbReference>